<dbReference type="GO" id="GO:0042073">
    <property type="term" value="P:intraciliary transport"/>
    <property type="evidence" value="ECO:0007669"/>
    <property type="project" value="InterPro"/>
</dbReference>
<dbReference type="GO" id="GO:0060271">
    <property type="term" value="P:cilium assembly"/>
    <property type="evidence" value="ECO:0007669"/>
    <property type="project" value="InterPro"/>
</dbReference>
<comment type="similarity">
    <text evidence="12">Belongs to the IFT81 family.</text>
</comment>
<keyword evidence="11" id="KW-0966">Cell projection</keyword>
<evidence type="ECO:0000256" key="13">
    <source>
        <dbReference type="ARBA" id="ARBA00055755"/>
    </source>
</evidence>
<dbReference type="Pfam" id="PF18383">
    <property type="entry name" value="IFT81_CH"/>
    <property type="match status" value="1"/>
</dbReference>
<feature type="domain" description="IFT81 calponin homology" evidence="18">
    <location>
        <begin position="3"/>
        <end position="126"/>
    </location>
</feature>
<dbReference type="PANTHER" id="PTHR15614:SF2">
    <property type="entry name" value="INTRAFLAGELLAR TRANSPORT PROTEIN 81 HOMOLOG"/>
    <property type="match status" value="1"/>
</dbReference>
<evidence type="ECO:0000256" key="4">
    <source>
        <dbReference type="ARBA" id="ARBA00022782"/>
    </source>
</evidence>
<evidence type="ECO:0000256" key="5">
    <source>
        <dbReference type="ARBA" id="ARBA00022794"/>
    </source>
</evidence>
<dbReference type="GO" id="GO:0007283">
    <property type="term" value="P:spermatogenesis"/>
    <property type="evidence" value="ECO:0007669"/>
    <property type="project" value="UniProtKB-KW"/>
</dbReference>
<evidence type="ECO:0000256" key="6">
    <source>
        <dbReference type="ARBA" id="ARBA00022871"/>
    </source>
</evidence>
<dbReference type="Gene3D" id="1.10.418.70">
    <property type="entry name" value="Intraflagellar transport protein 81, N-terminal domain"/>
    <property type="match status" value="1"/>
</dbReference>
<evidence type="ECO:0000256" key="3">
    <source>
        <dbReference type="ARBA" id="ARBA00022553"/>
    </source>
</evidence>
<dbReference type="InterPro" id="IPR043016">
    <property type="entry name" value="IFT81_N_sf"/>
</dbReference>
<dbReference type="GO" id="GO:0015631">
    <property type="term" value="F:tubulin binding"/>
    <property type="evidence" value="ECO:0007669"/>
    <property type="project" value="InterPro"/>
</dbReference>
<dbReference type="GO" id="GO:0030154">
    <property type="term" value="P:cell differentiation"/>
    <property type="evidence" value="ECO:0007669"/>
    <property type="project" value="UniProtKB-KW"/>
</dbReference>
<protein>
    <recommendedName>
        <fullName evidence="14">Intraflagellar transport protein 81 homolog</fullName>
    </recommendedName>
    <alternativeName>
        <fullName evidence="15">Carnitine deficiency-associated protein expressed in ventricle 1</fullName>
    </alternativeName>
</protein>
<evidence type="ECO:0000259" key="18">
    <source>
        <dbReference type="Pfam" id="PF18383"/>
    </source>
</evidence>
<name>A0A6A4T822_SCOMX</name>
<keyword evidence="3" id="KW-0597">Phosphoprotein</keyword>
<accession>A0A6A4T822</accession>
<evidence type="ECO:0000256" key="11">
    <source>
        <dbReference type="ARBA" id="ARBA00023273"/>
    </source>
</evidence>
<evidence type="ECO:0000256" key="10">
    <source>
        <dbReference type="ARBA" id="ARBA00023212"/>
    </source>
</evidence>
<feature type="region of interest" description="Disordered" evidence="17">
    <location>
        <begin position="372"/>
        <end position="391"/>
    </location>
</feature>
<dbReference type="GO" id="GO:0036064">
    <property type="term" value="C:ciliary basal body"/>
    <property type="evidence" value="ECO:0007669"/>
    <property type="project" value="TreeGrafter"/>
</dbReference>
<keyword evidence="7" id="KW-0007">Acetylation</keyword>
<dbReference type="PANTHER" id="PTHR15614">
    <property type="entry name" value="INTRAFLAGELLAR TRANSPORT PROTEIN 81 HOMOLOG"/>
    <property type="match status" value="1"/>
</dbReference>
<proteinExistence type="inferred from homology"/>
<dbReference type="InterPro" id="IPR041146">
    <property type="entry name" value="IFT81_CH"/>
</dbReference>
<keyword evidence="10" id="KW-0206">Cytoskeleton</keyword>
<evidence type="ECO:0000256" key="8">
    <source>
        <dbReference type="ARBA" id="ARBA00023054"/>
    </source>
</evidence>
<organism evidence="19 20">
    <name type="scientific">Scophthalmus maximus</name>
    <name type="common">Turbot</name>
    <name type="synonym">Psetta maxima</name>
    <dbReference type="NCBI Taxonomy" id="52904"/>
    <lineage>
        <taxon>Eukaryota</taxon>
        <taxon>Metazoa</taxon>
        <taxon>Chordata</taxon>
        <taxon>Craniata</taxon>
        <taxon>Vertebrata</taxon>
        <taxon>Euteleostomi</taxon>
        <taxon>Actinopterygii</taxon>
        <taxon>Neopterygii</taxon>
        <taxon>Teleostei</taxon>
        <taxon>Neoteleostei</taxon>
        <taxon>Acanthomorphata</taxon>
        <taxon>Carangaria</taxon>
        <taxon>Pleuronectiformes</taxon>
        <taxon>Pleuronectoidei</taxon>
        <taxon>Scophthalmidae</taxon>
        <taxon>Scophthalmus</taxon>
    </lineage>
</organism>
<evidence type="ECO:0000256" key="12">
    <source>
        <dbReference type="ARBA" id="ARBA00043983"/>
    </source>
</evidence>
<evidence type="ECO:0000256" key="7">
    <source>
        <dbReference type="ARBA" id="ARBA00022990"/>
    </source>
</evidence>
<sequence length="607" mass="71360">MSEQLKFIVEQLNKDPFKKNLNLITFDCLEPMQLLQILNDVLAEIDPKQTIDIREELPEQTVKRMSALLGMLKYRPPGHLSDVSTFRQGLVTGSKPVVHPILHWLLQRLPELKKRAYLARFLVKLEVPAEFLQDDVINETYRQYEELVVEFKTCHKECEQLRTSGFSTAEIRKDIGAMEEEKDQLIKRVERLKKRVESVPNHQKMLDLARQLRVENERKESLAHQKQEQRNQLFQAEQRLQRSQQQLKDLQQAAADANPDSLMKRLEEEIKFNSYMVSEKLPKELEGMRRTVQYLQKVASEPAMGQADLQELKDKIREADLQINQLIEKRMMRNDPMDDKLTLYRQQASIIIRRKESKAEELQEAREELATAERELRQRSSQTQSSDGEEVIRGDELKRLVVKLRSKGTMYKKKRQELAELKAEYGVLQRTEEILKQRHETVQQKLEELERVSAIKSELDEKKGRTLDDMSEMVKKLNSMIVEKKSALAPVIKELRSLRQQSQITEVQIQRAADEMKAYVSSDPQERKKTIREVYKKNISEQELLGKRLREKQKMVRESHSTNMEQMKMWRDLEQLMECKRQCFIRAQSQASIGQVIQEGGEDRLVL</sequence>
<evidence type="ECO:0000256" key="16">
    <source>
        <dbReference type="SAM" id="Coils"/>
    </source>
</evidence>
<evidence type="ECO:0000313" key="19">
    <source>
        <dbReference type="EMBL" id="KAF0040498.1"/>
    </source>
</evidence>
<dbReference type="InterPro" id="IPR029600">
    <property type="entry name" value="IFT81"/>
</dbReference>
<evidence type="ECO:0000313" key="20">
    <source>
        <dbReference type="Proteomes" id="UP000438429"/>
    </source>
</evidence>
<reference evidence="19 20" key="1">
    <citation type="submission" date="2019-06" db="EMBL/GenBank/DDBJ databases">
        <title>Draft genomes of female and male turbot (Scophthalmus maximus).</title>
        <authorList>
            <person name="Xu H."/>
            <person name="Xu X.-W."/>
            <person name="Shao C."/>
            <person name="Chen S."/>
        </authorList>
    </citation>
    <scope>NUCLEOTIDE SEQUENCE [LARGE SCALE GENOMIC DNA]</scope>
    <source>
        <strain evidence="19">Ysfricsl-2016a</strain>
        <tissue evidence="19">Blood</tissue>
    </source>
</reference>
<evidence type="ECO:0000256" key="1">
    <source>
        <dbReference type="ARBA" id="ARBA00004120"/>
    </source>
</evidence>
<evidence type="ECO:0000256" key="17">
    <source>
        <dbReference type="SAM" id="MobiDB-lite"/>
    </source>
</evidence>
<keyword evidence="5" id="KW-0970">Cilium biogenesis/degradation</keyword>
<comment type="function">
    <text evidence="13">Component of the intraflagellar transport (IFT) complex B: together with IFT74, forms a tubulin-binding module that specifically mediates transport of tubulin within the cilium. Binds tubulin via its CH (calponin-homology)-like region. Required for ciliogenesis. Required for proper regulation of SHH signaling. Plays an important role during spermatogenesis by modulating the assembly and elongation of the sperm flagella.</text>
</comment>
<evidence type="ECO:0000256" key="9">
    <source>
        <dbReference type="ARBA" id="ARBA00023069"/>
    </source>
</evidence>
<comment type="caution">
    <text evidence="19">The sequence shown here is derived from an EMBL/GenBank/DDBJ whole genome shotgun (WGS) entry which is preliminary data.</text>
</comment>
<keyword evidence="4" id="KW-0221">Differentiation</keyword>
<evidence type="ECO:0000256" key="14">
    <source>
        <dbReference type="ARBA" id="ARBA00073058"/>
    </source>
</evidence>
<dbReference type="Proteomes" id="UP000438429">
    <property type="component" value="Unassembled WGS sequence"/>
</dbReference>
<feature type="coiled-coil region" evidence="16">
    <location>
        <begin position="168"/>
        <end position="253"/>
    </location>
</feature>
<keyword evidence="8 16" id="KW-0175">Coiled coil</keyword>
<dbReference type="EMBL" id="VEVO01000006">
    <property type="protein sequence ID" value="KAF0040498.1"/>
    <property type="molecule type" value="Genomic_DNA"/>
</dbReference>
<keyword evidence="9" id="KW-0969">Cilium</keyword>
<evidence type="ECO:0000256" key="15">
    <source>
        <dbReference type="ARBA" id="ARBA00079903"/>
    </source>
</evidence>
<comment type="subcellular location">
    <subcellularLocation>
        <location evidence="1">Cytoplasm</location>
        <location evidence="1">Cytoskeleton</location>
        <location evidence="1">Cilium basal body</location>
    </subcellularLocation>
</comment>
<dbReference type="FunFam" id="1.10.418.70:FF:000001">
    <property type="entry name" value="Intraflagellar transport protein 81 homolog"/>
    <property type="match status" value="1"/>
</dbReference>
<keyword evidence="2" id="KW-0963">Cytoplasm</keyword>
<evidence type="ECO:0000256" key="2">
    <source>
        <dbReference type="ARBA" id="ARBA00022490"/>
    </source>
</evidence>
<gene>
    <name evidence="19" type="ORF">F2P81_006396</name>
</gene>
<dbReference type="GO" id="GO:0030992">
    <property type="term" value="C:intraciliary transport particle B"/>
    <property type="evidence" value="ECO:0007669"/>
    <property type="project" value="InterPro"/>
</dbReference>
<keyword evidence="6" id="KW-0744">Spermatogenesis</keyword>
<dbReference type="AlphaFoldDB" id="A0A6A4T822"/>